<evidence type="ECO:0000256" key="6">
    <source>
        <dbReference type="ARBA" id="ARBA00011893"/>
    </source>
</evidence>
<evidence type="ECO:0000259" key="11">
    <source>
        <dbReference type="Pfam" id="PF00156"/>
    </source>
</evidence>
<organism evidence="12">
    <name type="scientific">hydrothermal vent metagenome</name>
    <dbReference type="NCBI Taxonomy" id="652676"/>
    <lineage>
        <taxon>unclassified sequences</taxon>
        <taxon>metagenomes</taxon>
        <taxon>ecological metagenomes</taxon>
    </lineage>
</organism>
<dbReference type="NCBIfam" id="NF002636">
    <property type="entry name" value="PRK02304.1-5"/>
    <property type="match status" value="1"/>
</dbReference>
<evidence type="ECO:0000256" key="4">
    <source>
        <dbReference type="ARBA" id="ARBA00004659"/>
    </source>
</evidence>
<evidence type="ECO:0000256" key="7">
    <source>
        <dbReference type="ARBA" id="ARBA00022490"/>
    </source>
</evidence>
<dbReference type="FunFam" id="3.40.50.2020:FF:000021">
    <property type="entry name" value="Adenine phosphoribosyltransferase"/>
    <property type="match status" value="1"/>
</dbReference>
<dbReference type="Pfam" id="PF00156">
    <property type="entry name" value="Pribosyltran"/>
    <property type="match status" value="1"/>
</dbReference>
<dbReference type="GO" id="GO:0006166">
    <property type="term" value="P:purine ribonucleoside salvage"/>
    <property type="evidence" value="ECO:0007669"/>
    <property type="project" value="UniProtKB-KW"/>
</dbReference>
<keyword evidence="7" id="KW-0963">Cytoplasm</keyword>
<dbReference type="InterPro" id="IPR029057">
    <property type="entry name" value="PRTase-like"/>
</dbReference>
<reference evidence="12" key="1">
    <citation type="submission" date="2016-10" db="EMBL/GenBank/DDBJ databases">
        <authorList>
            <person name="de Groot N.N."/>
        </authorList>
    </citation>
    <scope>NUCLEOTIDE SEQUENCE</scope>
</reference>
<dbReference type="EMBL" id="FPHE01000135">
    <property type="protein sequence ID" value="SFV64705.1"/>
    <property type="molecule type" value="Genomic_DNA"/>
</dbReference>
<dbReference type="GO" id="GO:0003999">
    <property type="term" value="F:adenine phosphoribosyltransferase activity"/>
    <property type="evidence" value="ECO:0007669"/>
    <property type="project" value="UniProtKB-EC"/>
</dbReference>
<dbReference type="CDD" id="cd06223">
    <property type="entry name" value="PRTases_typeI"/>
    <property type="match status" value="1"/>
</dbReference>
<dbReference type="GO" id="GO:0002055">
    <property type="term" value="F:adenine binding"/>
    <property type="evidence" value="ECO:0007669"/>
    <property type="project" value="TreeGrafter"/>
</dbReference>
<evidence type="ECO:0000313" key="12">
    <source>
        <dbReference type="EMBL" id="SFV64705.1"/>
    </source>
</evidence>
<dbReference type="UniPathway" id="UPA00588">
    <property type="reaction ID" value="UER00646"/>
</dbReference>
<dbReference type="InterPro" id="IPR050054">
    <property type="entry name" value="UPRTase/APRTase"/>
</dbReference>
<dbReference type="GO" id="GO:0006168">
    <property type="term" value="P:adenine salvage"/>
    <property type="evidence" value="ECO:0007669"/>
    <property type="project" value="InterPro"/>
</dbReference>
<keyword evidence="9 12" id="KW-0808">Transferase</keyword>
<comment type="pathway">
    <text evidence="4">Purine metabolism; AMP biosynthesis via salvage pathway; AMP from adenine: step 1/1.</text>
</comment>
<sequence length="180" mass="20034">MSTLTDQEKKIILDSIRDIPDFPKAGIIFKDITTLLNNPKAFKILMNHLESRYKSYELDYIAGIDARGFIFGSILADRLGVGFVPVRKKGKLPYTTVAEKYSLEYGFDEVEIHIDAFKNKEGARVLLIDDLIATGGTAKAAVNLINKVNANCVECCFIAELSFLNGKEGIDSKVYSVLEF</sequence>
<dbReference type="NCBIfam" id="NF002634">
    <property type="entry name" value="PRK02304.1-3"/>
    <property type="match status" value="1"/>
</dbReference>
<dbReference type="GO" id="GO:0016208">
    <property type="term" value="F:AMP binding"/>
    <property type="evidence" value="ECO:0007669"/>
    <property type="project" value="TreeGrafter"/>
</dbReference>
<comment type="similarity">
    <text evidence="5">Belongs to the purine/pyrimidine phosphoribosyltransferase family.</text>
</comment>
<dbReference type="Gene3D" id="3.40.50.2020">
    <property type="match status" value="1"/>
</dbReference>
<comment type="catalytic activity">
    <reaction evidence="1">
        <text>AMP + diphosphate = 5-phospho-alpha-D-ribose 1-diphosphate + adenine</text>
        <dbReference type="Rhea" id="RHEA:16609"/>
        <dbReference type="ChEBI" id="CHEBI:16708"/>
        <dbReference type="ChEBI" id="CHEBI:33019"/>
        <dbReference type="ChEBI" id="CHEBI:58017"/>
        <dbReference type="ChEBI" id="CHEBI:456215"/>
        <dbReference type="EC" id="2.4.2.7"/>
    </reaction>
</comment>
<dbReference type="NCBIfam" id="TIGR01090">
    <property type="entry name" value="apt"/>
    <property type="match status" value="1"/>
</dbReference>
<evidence type="ECO:0000256" key="1">
    <source>
        <dbReference type="ARBA" id="ARBA00000868"/>
    </source>
</evidence>
<dbReference type="SUPFAM" id="SSF53271">
    <property type="entry name" value="PRTase-like"/>
    <property type="match status" value="1"/>
</dbReference>
<dbReference type="InterPro" id="IPR005764">
    <property type="entry name" value="Ade_phspho_trans"/>
</dbReference>
<evidence type="ECO:0000256" key="5">
    <source>
        <dbReference type="ARBA" id="ARBA00008391"/>
    </source>
</evidence>
<keyword evidence="8 12" id="KW-0328">Glycosyltransferase</keyword>
<accession>A0A1W1CG23</accession>
<dbReference type="PANTHER" id="PTHR32315:SF3">
    <property type="entry name" value="ADENINE PHOSPHORIBOSYLTRANSFERASE"/>
    <property type="match status" value="1"/>
</dbReference>
<comment type="subcellular location">
    <subcellularLocation>
        <location evidence="3">Cytoplasm</location>
    </subcellularLocation>
</comment>
<gene>
    <name evidence="12" type="ORF">MNB_SV-12-113</name>
</gene>
<comment type="function">
    <text evidence="2">Catalyzes a salvage reaction resulting in the formation of AMP, that is energically less costly than de novo synthesis.</text>
</comment>
<protein>
    <recommendedName>
        <fullName evidence="6">adenine phosphoribosyltransferase</fullName>
        <ecNumber evidence="6">2.4.2.7</ecNumber>
    </recommendedName>
</protein>
<dbReference type="GO" id="GO:0044209">
    <property type="term" value="P:AMP salvage"/>
    <property type="evidence" value="ECO:0007669"/>
    <property type="project" value="UniProtKB-UniPathway"/>
</dbReference>
<name>A0A1W1CG23_9ZZZZ</name>
<feature type="domain" description="Phosphoribosyltransferase" evidence="11">
    <location>
        <begin position="33"/>
        <end position="159"/>
    </location>
</feature>
<keyword evidence="10" id="KW-0660">Purine salvage</keyword>
<dbReference type="InterPro" id="IPR000836">
    <property type="entry name" value="PRTase_dom"/>
</dbReference>
<dbReference type="PANTHER" id="PTHR32315">
    <property type="entry name" value="ADENINE PHOSPHORIBOSYLTRANSFERASE"/>
    <property type="match status" value="1"/>
</dbReference>
<evidence type="ECO:0000256" key="8">
    <source>
        <dbReference type="ARBA" id="ARBA00022676"/>
    </source>
</evidence>
<evidence type="ECO:0000256" key="10">
    <source>
        <dbReference type="ARBA" id="ARBA00022726"/>
    </source>
</evidence>
<evidence type="ECO:0000256" key="9">
    <source>
        <dbReference type="ARBA" id="ARBA00022679"/>
    </source>
</evidence>
<dbReference type="GO" id="GO:0005737">
    <property type="term" value="C:cytoplasm"/>
    <property type="evidence" value="ECO:0007669"/>
    <property type="project" value="UniProtKB-SubCell"/>
</dbReference>
<evidence type="ECO:0000256" key="3">
    <source>
        <dbReference type="ARBA" id="ARBA00004496"/>
    </source>
</evidence>
<dbReference type="EC" id="2.4.2.7" evidence="6"/>
<dbReference type="HAMAP" id="MF_00004">
    <property type="entry name" value="Aden_phosphoribosyltr"/>
    <property type="match status" value="1"/>
</dbReference>
<dbReference type="AlphaFoldDB" id="A0A1W1CG23"/>
<proteinExistence type="inferred from homology"/>
<evidence type="ECO:0000256" key="2">
    <source>
        <dbReference type="ARBA" id="ARBA00003968"/>
    </source>
</evidence>